<feature type="coiled-coil region" evidence="1">
    <location>
        <begin position="1"/>
        <end position="28"/>
    </location>
</feature>
<proteinExistence type="predicted"/>
<dbReference type="EMBL" id="BAABME010011496">
    <property type="protein sequence ID" value="GAA0183842.1"/>
    <property type="molecule type" value="Genomic_DNA"/>
</dbReference>
<keyword evidence="1" id="KW-0175">Coiled coil</keyword>
<sequence length="337" mass="37446">MAQATDTLASLQKQIDTLIERIAGQTRMGTNMELAGLAPFSPDIRSTTMLVGMKFPSFTKFTGKMDPEEHIVEFQSQMSFQHPCIKVYYRAFPSSLAGPALKWFDQLSEGCITSFEELKRWFTRTYVVMEIEGKRMLPGPPRQKTPQNKRDSTASIIRIMEMSKTSNRSRSSNGPPSNTGRVNVISGGGSGRGDFRSARRAYAKRNIFAVTAGARPEFPDMSFSRRDFEGIECPHEDPLVITQVIVNFEGGLPYGVYEKASAAGHKNGRVHHRGHTGEIQGSEKKGSRVLFGLHKAHQGLDGGRCLVEEVGEPRERNVCTLQVSEESPEKGHPHEES</sequence>
<evidence type="ECO:0000313" key="4">
    <source>
        <dbReference type="Proteomes" id="UP001454036"/>
    </source>
</evidence>
<feature type="compositionally biased region" description="Low complexity" evidence="2">
    <location>
        <begin position="165"/>
        <end position="180"/>
    </location>
</feature>
<dbReference type="AlphaFoldDB" id="A0AAV3RU55"/>
<evidence type="ECO:0000256" key="1">
    <source>
        <dbReference type="SAM" id="Coils"/>
    </source>
</evidence>
<evidence type="ECO:0000256" key="2">
    <source>
        <dbReference type="SAM" id="MobiDB-lite"/>
    </source>
</evidence>
<accession>A0AAV3RU55</accession>
<dbReference type="Proteomes" id="UP001454036">
    <property type="component" value="Unassembled WGS sequence"/>
</dbReference>
<comment type="caution">
    <text evidence="3">The sequence shown here is derived from an EMBL/GenBank/DDBJ whole genome shotgun (WGS) entry which is preliminary data.</text>
</comment>
<organism evidence="3 4">
    <name type="scientific">Lithospermum erythrorhizon</name>
    <name type="common">Purple gromwell</name>
    <name type="synonym">Lithospermum officinale var. erythrorhizon</name>
    <dbReference type="NCBI Taxonomy" id="34254"/>
    <lineage>
        <taxon>Eukaryota</taxon>
        <taxon>Viridiplantae</taxon>
        <taxon>Streptophyta</taxon>
        <taxon>Embryophyta</taxon>
        <taxon>Tracheophyta</taxon>
        <taxon>Spermatophyta</taxon>
        <taxon>Magnoliopsida</taxon>
        <taxon>eudicotyledons</taxon>
        <taxon>Gunneridae</taxon>
        <taxon>Pentapetalae</taxon>
        <taxon>asterids</taxon>
        <taxon>lamiids</taxon>
        <taxon>Boraginales</taxon>
        <taxon>Boraginaceae</taxon>
        <taxon>Boraginoideae</taxon>
        <taxon>Lithospermeae</taxon>
        <taxon>Lithospermum</taxon>
    </lineage>
</organism>
<evidence type="ECO:0000313" key="3">
    <source>
        <dbReference type="EMBL" id="GAA0183842.1"/>
    </source>
</evidence>
<dbReference type="PANTHER" id="PTHR33223:SF10">
    <property type="entry name" value="AMINOTRANSFERASE-LIKE PLANT MOBILE DOMAIN-CONTAINING PROTEIN"/>
    <property type="match status" value="1"/>
</dbReference>
<evidence type="ECO:0008006" key="5">
    <source>
        <dbReference type="Google" id="ProtNLM"/>
    </source>
</evidence>
<name>A0AAV3RU55_LITER</name>
<keyword evidence="4" id="KW-1185">Reference proteome</keyword>
<feature type="region of interest" description="Disordered" evidence="2">
    <location>
        <begin position="161"/>
        <end position="192"/>
    </location>
</feature>
<protein>
    <recommendedName>
        <fullName evidence="5">Retrotransposon gag domain-containing protein</fullName>
    </recommendedName>
</protein>
<gene>
    <name evidence="3" type="ORF">LIER_31188</name>
</gene>
<dbReference type="PANTHER" id="PTHR33223">
    <property type="entry name" value="CCHC-TYPE DOMAIN-CONTAINING PROTEIN"/>
    <property type="match status" value="1"/>
</dbReference>
<reference evidence="3 4" key="1">
    <citation type="submission" date="2024-01" db="EMBL/GenBank/DDBJ databases">
        <title>The complete chloroplast genome sequence of Lithospermum erythrorhizon: insights into the phylogenetic relationship among Boraginaceae species and the maternal lineages of purple gromwells.</title>
        <authorList>
            <person name="Okada T."/>
            <person name="Watanabe K."/>
        </authorList>
    </citation>
    <scope>NUCLEOTIDE SEQUENCE [LARGE SCALE GENOMIC DNA]</scope>
</reference>